<evidence type="ECO:0000256" key="1">
    <source>
        <dbReference type="SAM" id="MobiDB-lite"/>
    </source>
</evidence>
<gene>
    <name evidence="2" type="ORF">PVAP13_8KG148202</name>
</gene>
<keyword evidence="3" id="KW-1185">Reference proteome</keyword>
<reference evidence="2" key="1">
    <citation type="submission" date="2020-05" db="EMBL/GenBank/DDBJ databases">
        <title>WGS assembly of Panicum virgatum.</title>
        <authorList>
            <person name="Lovell J.T."/>
            <person name="Jenkins J."/>
            <person name="Shu S."/>
            <person name="Juenger T.E."/>
            <person name="Schmutz J."/>
        </authorList>
    </citation>
    <scope>NUCLEOTIDE SEQUENCE</scope>
    <source>
        <strain evidence="2">AP13</strain>
    </source>
</reference>
<accession>A0A8T0PQF1</accession>
<proteinExistence type="predicted"/>
<feature type="compositionally biased region" description="Low complexity" evidence="1">
    <location>
        <begin position="1"/>
        <end position="11"/>
    </location>
</feature>
<evidence type="ECO:0000313" key="2">
    <source>
        <dbReference type="EMBL" id="KAG2561186.1"/>
    </source>
</evidence>
<dbReference type="AlphaFoldDB" id="A0A8T0PQF1"/>
<sequence length="113" mass="11529">MSPLSSPSAASRAQHRRRWLSLGSSLPQAPSAPHPLPLAGRWPVTVRSGREAAAAAGSGGDVGGHLEPPPPPAFYPCSLAEAAVAAGFGGDTARWRPHPLPLPPPNAHGPAYP</sequence>
<feature type="region of interest" description="Disordered" evidence="1">
    <location>
        <begin position="1"/>
        <end position="70"/>
    </location>
</feature>
<comment type="caution">
    <text evidence="2">The sequence shown here is derived from an EMBL/GenBank/DDBJ whole genome shotgun (WGS) entry which is preliminary data.</text>
</comment>
<protein>
    <submittedName>
        <fullName evidence="2">Uncharacterized protein</fullName>
    </submittedName>
</protein>
<dbReference type="EMBL" id="CM029051">
    <property type="protein sequence ID" value="KAG2561186.1"/>
    <property type="molecule type" value="Genomic_DNA"/>
</dbReference>
<dbReference type="Proteomes" id="UP000823388">
    <property type="component" value="Chromosome 8K"/>
</dbReference>
<evidence type="ECO:0000313" key="3">
    <source>
        <dbReference type="Proteomes" id="UP000823388"/>
    </source>
</evidence>
<organism evidence="2 3">
    <name type="scientific">Panicum virgatum</name>
    <name type="common">Blackwell switchgrass</name>
    <dbReference type="NCBI Taxonomy" id="38727"/>
    <lineage>
        <taxon>Eukaryota</taxon>
        <taxon>Viridiplantae</taxon>
        <taxon>Streptophyta</taxon>
        <taxon>Embryophyta</taxon>
        <taxon>Tracheophyta</taxon>
        <taxon>Spermatophyta</taxon>
        <taxon>Magnoliopsida</taxon>
        <taxon>Liliopsida</taxon>
        <taxon>Poales</taxon>
        <taxon>Poaceae</taxon>
        <taxon>PACMAD clade</taxon>
        <taxon>Panicoideae</taxon>
        <taxon>Panicodae</taxon>
        <taxon>Paniceae</taxon>
        <taxon>Panicinae</taxon>
        <taxon>Panicum</taxon>
        <taxon>Panicum sect. Hiantes</taxon>
    </lineage>
</organism>
<name>A0A8T0PQF1_PANVG</name>